<dbReference type="InterPro" id="IPR007655">
    <property type="entry name" value="Slam_C"/>
</dbReference>
<gene>
    <name evidence="3" type="ORF">IMCC12053_671</name>
</gene>
<keyword evidence="1" id="KW-0802">TPR repeat</keyword>
<organism evidence="3 4">
    <name type="scientific">Celeribacter marinus</name>
    <dbReference type="NCBI Taxonomy" id="1397108"/>
    <lineage>
        <taxon>Bacteria</taxon>
        <taxon>Pseudomonadati</taxon>
        <taxon>Pseudomonadota</taxon>
        <taxon>Alphaproteobacteria</taxon>
        <taxon>Rhodobacterales</taxon>
        <taxon>Roseobacteraceae</taxon>
        <taxon>Celeribacter</taxon>
    </lineage>
</organism>
<evidence type="ECO:0000259" key="2">
    <source>
        <dbReference type="Pfam" id="PF04575"/>
    </source>
</evidence>
<dbReference type="Pfam" id="PF14559">
    <property type="entry name" value="TPR_19"/>
    <property type="match status" value="1"/>
</dbReference>
<evidence type="ECO:0000256" key="1">
    <source>
        <dbReference type="PROSITE-ProRule" id="PRU00339"/>
    </source>
</evidence>
<evidence type="ECO:0000313" key="3">
    <source>
        <dbReference type="EMBL" id="ALI54619.1"/>
    </source>
</evidence>
<dbReference type="InterPro" id="IPR011990">
    <property type="entry name" value="TPR-like_helical_dom_sf"/>
</dbReference>
<dbReference type="Proteomes" id="UP000064920">
    <property type="component" value="Chromosome"/>
</dbReference>
<dbReference type="Pfam" id="PF04575">
    <property type="entry name" value="SlipAM"/>
    <property type="match status" value="1"/>
</dbReference>
<dbReference type="SUPFAM" id="SSF48452">
    <property type="entry name" value="TPR-like"/>
    <property type="match status" value="1"/>
</dbReference>
<dbReference type="EMBL" id="CP012023">
    <property type="protein sequence ID" value="ALI54619.1"/>
    <property type="molecule type" value="Genomic_DNA"/>
</dbReference>
<sequence>MPHHAAVASEGVPLALAVSAPAVTVDGLIAKGQALKSNGQLSAAIRLFRDALQVDPDALVARRELSHALILSGAFSAARFQLDILLRSDPSGEMRTAYRRVIRQIDRDQPVGVTGEFAVLPSSNVNSGTTNTDFEGGTIDPNSQQKSGVGVLIGISGYLREDVGPNARVRLTWGLSKIAYTDAIFNSTGTRFALSYEHQHAQGRWAVGAHYAQTLREDDASYRARGGRIALDQGVSDTLKLGMSALTEQRVYPSQPYNTGRFSQFDLQMSYTATPSLMMSVGIGAQVSSPLADNFRYTGYTVTTTVAKEWRGGLQTRASLQGGTRIYDAAFAVGSPARRDHFGKLSVGVQHSDIDVMGFTPRLSCSQTLNRSNIAFYDYARTECQASISKNF</sequence>
<evidence type="ECO:0000313" key="4">
    <source>
        <dbReference type="Proteomes" id="UP000064920"/>
    </source>
</evidence>
<dbReference type="KEGG" id="cmar:IMCC12053_671"/>
<dbReference type="PATRIC" id="fig|1397108.4.peg.696"/>
<feature type="repeat" description="TPR" evidence="1">
    <location>
        <begin position="25"/>
        <end position="58"/>
    </location>
</feature>
<dbReference type="STRING" id="1397108.IMCC12053_671"/>
<dbReference type="Gene3D" id="1.25.40.10">
    <property type="entry name" value="Tetratricopeptide repeat domain"/>
    <property type="match status" value="1"/>
</dbReference>
<accession>A0A0P0A9T2</accession>
<protein>
    <submittedName>
        <fullName evidence="3">TPR repeat</fullName>
    </submittedName>
</protein>
<keyword evidence="4" id="KW-1185">Reference proteome</keyword>
<proteinExistence type="predicted"/>
<dbReference type="AlphaFoldDB" id="A0A0P0A9T2"/>
<dbReference type="InterPro" id="IPR019734">
    <property type="entry name" value="TPR_rpt"/>
</dbReference>
<feature type="domain" description="Surface lipoprotein assembly modifier C-terminal" evidence="2">
    <location>
        <begin position="175"/>
        <end position="392"/>
    </location>
</feature>
<reference evidence="3 4" key="1">
    <citation type="submission" date="2015-05" db="EMBL/GenBank/DDBJ databases">
        <authorList>
            <person name="Wang D.B."/>
            <person name="Wang M."/>
        </authorList>
    </citation>
    <scope>NUCLEOTIDE SEQUENCE [LARGE SCALE GENOMIC DNA]</scope>
    <source>
        <strain evidence="3 4">IMCC 12053</strain>
    </source>
</reference>
<name>A0A0P0A9T2_9RHOB</name>
<dbReference type="PROSITE" id="PS50005">
    <property type="entry name" value="TPR"/>
    <property type="match status" value="1"/>
</dbReference>